<sequence>MGSIEPRLKVAVCGGGVAGLTCAVALSRCPGLEVHLFEAAHNFNEIGAGIGAFPRVWKIMQALGLDKDLAELASSRSESGEPEQLSFTFRKSDQPEGLTFYELVTSDGFYSFHRAEFQQAILKNLPSSCHTYFNKRITTYTEPSSSSPIVLKFQDGTTSTCDVLLGADGIKSAVRRTMLENEIANTSQEEARNLLQRVSPIWSGTVAYRGLIPRPVLEAKLPQHQVFSRAMNYMGQDRHLIVFPISRGQIINVVSFHSKPHLEGTAFDGPSVVNVTKAEMLAEFSDWEPEVQALLDCIEYPSRWAIHALMPLESYISGRVALLGDAAHAMTPHQGSGAGQAIEDAYILSALLVNPLCTRSTLRRALEIYDTVRVPIANRVLEGSRSNGMMYEFNSPGYFQDEVRSKEGAGWDMEKLKEMGEEFERRWMWAWTTTAEGDKQRALEMLSDSCSCSGQ</sequence>
<evidence type="ECO:0000256" key="1">
    <source>
        <dbReference type="ARBA" id="ARBA00022630"/>
    </source>
</evidence>
<dbReference type="InterPro" id="IPR036188">
    <property type="entry name" value="FAD/NAD-bd_sf"/>
</dbReference>
<dbReference type="OrthoDB" id="417877at2759"/>
<dbReference type="InterPro" id="IPR002938">
    <property type="entry name" value="FAD-bd"/>
</dbReference>
<dbReference type="InterPro" id="IPR051104">
    <property type="entry name" value="FAD_monoxygenase"/>
</dbReference>
<dbReference type="STRING" id="933084.A0A067Q3C7"/>
<name>A0A067Q3C7_9AGAM</name>
<dbReference type="InParanoid" id="A0A067Q3C7"/>
<keyword evidence="1" id="KW-0285">Flavoprotein</keyword>
<proteinExistence type="predicted"/>
<gene>
    <name evidence="5" type="ORF">JAAARDRAFT_177120</name>
</gene>
<keyword evidence="2" id="KW-0274">FAD</keyword>
<evidence type="ECO:0000259" key="4">
    <source>
        <dbReference type="Pfam" id="PF01494"/>
    </source>
</evidence>
<feature type="domain" description="FAD-binding" evidence="4">
    <location>
        <begin position="8"/>
        <end position="178"/>
    </location>
</feature>
<dbReference type="AlphaFoldDB" id="A0A067Q3C7"/>
<dbReference type="EMBL" id="KL197718">
    <property type="protein sequence ID" value="KDQ57982.1"/>
    <property type="molecule type" value="Genomic_DNA"/>
</dbReference>
<dbReference type="SUPFAM" id="SSF51905">
    <property type="entry name" value="FAD/NAD(P)-binding domain"/>
    <property type="match status" value="1"/>
</dbReference>
<keyword evidence="6" id="KW-1185">Reference proteome</keyword>
<dbReference type="Pfam" id="PF01494">
    <property type="entry name" value="FAD_binding_3"/>
    <property type="match status" value="2"/>
</dbReference>
<dbReference type="PANTHER" id="PTHR46720">
    <property type="entry name" value="HYDROXYLASE, PUTATIVE (AFU_ORTHOLOGUE AFUA_3G01460)-RELATED"/>
    <property type="match status" value="1"/>
</dbReference>
<reference evidence="6" key="1">
    <citation type="journal article" date="2014" name="Proc. Natl. Acad. Sci. U.S.A.">
        <title>Extensive sampling of basidiomycete genomes demonstrates inadequacy of the white-rot/brown-rot paradigm for wood decay fungi.</title>
        <authorList>
            <person name="Riley R."/>
            <person name="Salamov A.A."/>
            <person name="Brown D.W."/>
            <person name="Nagy L.G."/>
            <person name="Floudas D."/>
            <person name="Held B.W."/>
            <person name="Levasseur A."/>
            <person name="Lombard V."/>
            <person name="Morin E."/>
            <person name="Otillar R."/>
            <person name="Lindquist E.A."/>
            <person name="Sun H."/>
            <person name="LaButti K.M."/>
            <person name="Schmutz J."/>
            <person name="Jabbour D."/>
            <person name="Luo H."/>
            <person name="Baker S.E."/>
            <person name="Pisabarro A.G."/>
            <person name="Walton J.D."/>
            <person name="Blanchette R.A."/>
            <person name="Henrissat B."/>
            <person name="Martin F."/>
            <person name="Cullen D."/>
            <person name="Hibbett D.S."/>
            <person name="Grigoriev I.V."/>
        </authorList>
    </citation>
    <scope>NUCLEOTIDE SEQUENCE [LARGE SCALE GENOMIC DNA]</scope>
    <source>
        <strain evidence="6">MUCL 33604</strain>
    </source>
</reference>
<keyword evidence="3" id="KW-0560">Oxidoreductase</keyword>
<dbReference type="PANTHER" id="PTHR46720:SF3">
    <property type="entry name" value="FAD-BINDING DOMAIN-CONTAINING PROTEIN-RELATED"/>
    <property type="match status" value="1"/>
</dbReference>
<dbReference type="PRINTS" id="PR00420">
    <property type="entry name" value="RNGMNOXGNASE"/>
</dbReference>
<dbReference type="HOGENOM" id="CLU_009665_6_3_1"/>
<organism evidence="5 6">
    <name type="scientific">Jaapia argillacea MUCL 33604</name>
    <dbReference type="NCBI Taxonomy" id="933084"/>
    <lineage>
        <taxon>Eukaryota</taxon>
        <taxon>Fungi</taxon>
        <taxon>Dikarya</taxon>
        <taxon>Basidiomycota</taxon>
        <taxon>Agaricomycotina</taxon>
        <taxon>Agaricomycetes</taxon>
        <taxon>Agaricomycetidae</taxon>
        <taxon>Jaapiales</taxon>
        <taxon>Jaapiaceae</taxon>
        <taxon>Jaapia</taxon>
    </lineage>
</organism>
<evidence type="ECO:0000313" key="6">
    <source>
        <dbReference type="Proteomes" id="UP000027265"/>
    </source>
</evidence>
<dbReference type="GO" id="GO:0044550">
    <property type="term" value="P:secondary metabolite biosynthetic process"/>
    <property type="evidence" value="ECO:0007669"/>
    <property type="project" value="TreeGrafter"/>
</dbReference>
<feature type="domain" description="FAD-binding" evidence="4">
    <location>
        <begin position="302"/>
        <end position="382"/>
    </location>
</feature>
<protein>
    <recommendedName>
        <fullName evidence="4">FAD-binding domain-containing protein</fullName>
    </recommendedName>
</protein>
<dbReference type="GO" id="GO:0016491">
    <property type="term" value="F:oxidoreductase activity"/>
    <property type="evidence" value="ECO:0007669"/>
    <property type="project" value="UniProtKB-KW"/>
</dbReference>
<dbReference type="Proteomes" id="UP000027265">
    <property type="component" value="Unassembled WGS sequence"/>
</dbReference>
<dbReference type="SUPFAM" id="SSF54373">
    <property type="entry name" value="FAD-linked reductases, C-terminal domain"/>
    <property type="match status" value="1"/>
</dbReference>
<dbReference type="GO" id="GO:0071949">
    <property type="term" value="F:FAD binding"/>
    <property type="evidence" value="ECO:0007669"/>
    <property type="project" value="InterPro"/>
</dbReference>
<evidence type="ECO:0000313" key="5">
    <source>
        <dbReference type="EMBL" id="KDQ57982.1"/>
    </source>
</evidence>
<accession>A0A067Q3C7</accession>
<evidence type="ECO:0000256" key="3">
    <source>
        <dbReference type="ARBA" id="ARBA00023002"/>
    </source>
</evidence>
<dbReference type="Gene3D" id="3.50.50.60">
    <property type="entry name" value="FAD/NAD(P)-binding domain"/>
    <property type="match status" value="1"/>
</dbReference>
<evidence type="ECO:0000256" key="2">
    <source>
        <dbReference type="ARBA" id="ARBA00022827"/>
    </source>
</evidence>